<dbReference type="RefSeq" id="WP_217336023.1">
    <property type="nucleotide sequence ID" value="NZ_JAHQZT010000030.1"/>
</dbReference>
<feature type="region of interest" description="Disordered" evidence="1">
    <location>
        <begin position="196"/>
        <end position="218"/>
    </location>
</feature>
<comment type="caution">
    <text evidence="2">The sequence shown here is derived from an EMBL/GenBank/DDBJ whole genome shotgun (WGS) entry which is preliminary data.</text>
</comment>
<gene>
    <name evidence="2" type="ORF">KTN04_14855</name>
</gene>
<dbReference type="EMBL" id="JAHQZT010000030">
    <property type="protein sequence ID" value="MBV0934616.1"/>
    <property type="molecule type" value="Genomic_DNA"/>
</dbReference>
<organism evidence="2 3">
    <name type="scientific">Marinobacterium weihaiense</name>
    <dbReference type="NCBI Taxonomy" id="2851016"/>
    <lineage>
        <taxon>Bacteria</taxon>
        <taxon>Pseudomonadati</taxon>
        <taxon>Pseudomonadota</taxon>
        <taxon>Gammaproteobacteria</taxon>
        <taxon>Oceanospirillales</taxon>
        <taxon>Oceanospirillaceae</taxon>
        <taxon>Marinobacterium</taxon>
    </lineage>
</organism>
<name>A0ABS6MFN3_9GAMM</name>
<evidence type="ECO:0000313" key="3">
    <source>
        <dbReference type="Proteomes" id="UP000755551"/>
    </source>
</evidence>
<evidence type="ECO:0000313" key="2">
    <source>
        <dbReference type="EMBL" id="MBV0934616.1"/>
    </source>
</evidence>
<evidence type="ECO:0000256" key="1">
    <source>
        <dbReference type="SAM" id="MobiDB-lite"/>
    </source>
</evidence>
<dbReference type="Proteomes" id="UP000755551">
    <property type="component" value="Unassembled WGS sequence"/>
</dbReference>
<reference evidence="2 3" key="1">
    <citation type="submission" date="2021-06" db="EMBL/GenBank/DDBJ databases">
        <title>Bacterium isolated from marine sediment.</title>
        <authorList>
            <person name="Zhu K.-L."/>
            <person name="Du Z.-J."/>
            <person name="Liang Q.-Y."/>
        </authorList>
    </citation>
    <scope>NUCLEOTIDE SEQUENCE [LARGE SCALE GENOMIC DNA]</scope>
    <source>
        <strain evidence="2 3">A346</strain>
    </source>
</reference>
<accession>A0ABS6MFN3</accession>
<sequence>MTSSLLSRRQLSLLILILPGLILWLSLAGPNTAPPFPPRQHDSIQRLYQQKVPDQDHYRLHLLLPLSPAATARQQLEQQLLIEALQVRLQSLPQPPQVQRHPGHLRLEIRAPTAPDDVLSPLLQHLQQPPALDWQARLNHLQARQYLQRQQPEGWLLGGGQDTGGSATWPNPAEHYRHWVAPERWQFSLSGPDRLARPLMPTHPAATTESAPEPNPELTFRVLPVTPPDGSARLLRWPLTAPETLEQLALTLLAREYLQQRLSATLEAVHVQGDSASGFSLSWIPVTPGGQASLLLQGPAQDVLTAAIQTPVTSTDLHAARTTLASRLDDMQRGQAWLDLLALYRLAADSFDHLDRALADIDATTLQRWLQAQRESDYYHVLSLPAAP</sequence>
<keyword evidence="3" id="KW-1185">Reference proteome</keyword>
<proteinExistence type="predicted"/>
<protein>
    <submittedName>
        <fullName evidence="2">Uncharacterized protein</fullName>
    </submittedName>
</protein>